<proteinExistence type="predicted"/>
<dbReference type="EMBL" id="SHOA02000007">
    <property type="protein sequence ID" value="TDH69718.1"/>
    <property type="molecule type" value="Genomic_DNA"/>
</dbReference>
<dbReference type="KEGG" id="blac:94352065"/>
<protein>
    <recommendedName>
        <fullName evidence="5">SPARK domain-containing protein</fullName>
    </recommendedName>
</protein>
<evidence type="ECO:0008006" key="5">
    <source>
        <dbReference type="Google" id="ProtNLM"/>
    </source>
</evidence>
<evidence type="ECO:0000313" key="3">
    <source>
        <dbReference type="EMBL" id="TDH69718.1"/>
    </source>
</evidence>
<organism evidence="3 4">
    <name type="scientific">Bremia lactucae</name>
    <name type="common">Lettuce downy mildew</name>
    <dbReference type="NCBI Taxonomy" id="4779"/>
    <lineage>
        <taxon>Eukaryota</taxon>
        <taxon>Sar</taxon>
        <taxon>Stramenopiles</taxon>
        <taxon>Oomycota</taxon>
        <taxon>Peronosporomycetes</taxon>
        <taxon>Peronosporales</taxon>
        <taxon>Peronosporaceae</taxon>
        <taxon>Bremia</taxon>
    </lineage>
</organism>
<feature type="transmembrane region" description="Helical" evidence="1">
    <location>
        <begin position="396"/>
        <end position="416"/>
    </location>
</feature>
<dbReference type="Proteomes" id="UP000294530">
    <property type="component" value="Unassembled WGS sequence"/>
</dbReference>
<dbReference type="OrthoDB" id="154123at2759"/>
<dbReference type="GeneID" id="94352065"/>
<evidence type="ECO:0000313" key="4">
    <source>
        <dbReference type="Proteomes" id="UP000294530"/>
    </source>
</evidence>
<keyword evidence="2" id="KW-0732">Signal</keyword>
<dbReference type="AlphaFoldDB" id="A0A976IEU3"/>
<keyword evidence="1" id="KW-0812">Transmembrane</keyword>
<dbReference type="RefSeq" id="XP_067819217.1">
    <property type="nucleotide sequence ID" value="XM_067966394.1"/>
</dbReference>
<evidence type="ECO:0000256" key="1">
    <source>
        <dbReference type="SAM" id="Phobius"/>
    </source>
</evidence>
<keyword evidence="1" id="KW-1133">Transmembrane helix</keyword>
<gene>
    <name evidence="3" type="ORF">CCR75_008341</name>
</gene>
<sequence length="421" mass="44796">MSLGIFSLSFLVTNGVVVKAGLLSACSPSLSDSNPPVLEPLRTVIGDDNANLFVGVLGNSVATSASTTVKSCAKAVGMLRLPQIQFALYNLSNSLNSEVTVETNSFLENLKAMSQGEMEHLCNLYVDAFAPCLTSQLLPSLATLRATTANGCCNAWESESVSNYGYTLTGQYAQMAQLLGDTLCAVQTPAFNGTSSQRCGYTLLQSSRGKATLSALRAATIVESLQVPSDQACLQAEGEAYRNIDGNMVQAVANNQFTLSGCVVALDRFATWVHDLPLAANKSKSFGIDLLSLFESNRCVTGSDVFPVIQDLLPNSIVDAVKTLISKACLHVPMKYADGCNFTRPVSLVDWNYNAPPVKQAKNHQGSKDKDTSAINKFQPVSTDATLNASVAIKTFAWHALVSPTITFVLSVALLLSTGNH</sequence>
<accession>A0A976IEU3</accession>
<name>A0A976IEU3_BRELC</name>
<evidence type="ECO:0000256" key="2">
    <source>
        <dbReference type="SAM" id="SignalP"/>
    </source>
</evidence>
<reference evidence="3 4" key="1">
    <citation type="journal article" date="2021" name="Genome Biol.">
        <title>AFLAP: assembly-free linkage analysis pipeline using k-mers from genome sequencing data.</title>
        <authorList>
            <person name="Fletcher K."/>
            <person name="Zhang L."/>
            <person name="Gil J."/>
            <person name="Han R."/>
            <person name="Cavanaugh K."/>
            <person name="Michelmore R."/>
        </authorList>
    </citation>
    <scope>NUCLEOTIDE SEQUENCE [LARGE SCALE GENOMIC DNA]</scope>
    <source>
        <strain evidence="3 4">SF5</strain>
    </source>
</reference>
<comment type="caution">
    <text evidence="3">The sequence shown here is derived from an EMBL/GenBank/DDBJ whole genome shotgun (WGS) entry which is preliminary data.</text>
</comment>
<feature type="signal peptide" evidence="2">
    <location>
        <begin position="1"/>
        <end position="15"/>
    </location>
</feature>
<keyword evidence="1" id="KW-0472">Membrane</keyword>
<keyword evidence="4" id="KW-1185">Reference proteome</keyword>
<feature type="chain" id="PRO_5037179726" description="SPARK domain-containing protein" evidence="2">
    <location>
        <begin position="16"/>
        <end position="421"/>
    </location>
</feature>